<dbReference type="InterPro" id="IPR020622">
    <property type="entry name" value="Ala_racemase_pyridoxalP-BS"/>
</dbReference>
<dbReference type="InterPro" id="IPR000821">
    <property type="entry name" value="Ala_racemase"/>
</dbReference>
<dbReference type="FunFam" id="2.40.37.10:FF:000006">
    <property type="entry name" value="Alanine racemase"/>
    <property type="match status" value="1"/>
</dbReference>
<dbReference type="PANTHER" id="PTHR30511:SF0">
    <property type="entry name" value="ALANINE RACEMASE, CATABOLIC-RELATED"/>
    <property type="match status" value="1"/>
</dbReference>
<dbReference type="SUPFAM" id="SSF51419">
    <property type="entry name" value="PLP-binding barrel"/>
    <property type="match status" value="1"/>
</dbReference>
<dbReference type="GO" id="GO:0008784">
    <property type="term" value="F:alanine racemase activity"/>
    <property type="evidence" value="ECO:0007669"/>
    <property type="project" value="UniProtKB-UniRule"/>
</dbReference>
<feature type="binding site" evidence="5 7">
    <location>
        <position position="138"/>
    </location>
    <ligand>
        <name>substrate</name>
    </ligand>
</feature>
<proteinExistence type="inferred from homology"/>
<dbReference type="InterPro" id="IPR009006">
    <property type="entry name" value="Ala_racemase/Decarboxylase_C"/>
</dbReference>
<comment type="pathway">
    <text evidence="5">Amino-acid biosynthesis; D-alanine biosynthesis; D-alanine from L-alanine: step 1/1.</text>
</comment>
<dbReference type="InterPro" id="IPR001608">
    <property type="entry name" value="Ala_racemase_N"/>
</dbReference>
<dbReference type="Gene3D" id="3.20.20.10">
    <property type="entry name" value="Alanine racemase"/>
    <property type="match status" value="1"/>
</dbReference>
<evidence type="ECO:0000256" key="4">
    <source>
        <dbReference type="ARBA" id="ARBA00023235"/>
    </source>
</evidence>
<dbReference type="Pfam" id="PF01168">
    <property type="entry name" value="Ala_racemase_N"/>
    <property type="match status" value="1"/>
</dbReference>
<dbReference type="Proteomes" id="UP000323521">
    <property type="component" value="Chromosome"/>
</dbReference>
<evidence type="ECO:0000256" key="7">
    <source>
        <dbReference type="PIRSR" id="PIRSR600821-52"/>
    </source>
</evidence>
<dbReference type="InterPro" id="IPR011079">
    <property type="entry name" value="Ala_racemase_C"/>
</dbReference>
<dbReference type="CDD" id="cd00430">
    <property type="entry name" value="PLPDE_III_AR"/>
    <property type="match status" value="1"/>
</dbReference>
<feature type="binding site" evidence="5 7">
    <location>
        <position position="317"/>
    </location>
    <ligand>
        <name>substrate</name>
    </ligand>
</feature>
<organism evidence="9 10">
    <name type="scientific">Formimonas warabiya</name>
    <dbReference type="NCBI Taxonomy" id="1761012"/>
    <lineage>
        <taxon>Bacteria</taxon>
        <taxon>Bacillati</taxon>
        <taxon>Bacillota</taxon>
        <taxon>Clostridia</taxon>
        <taxon>Eubacteriales</taxon>
        <taxon>Peptococcaceae</taxon>
        <taxon>Candidatus Formimonas</taxon>
    </lineage>
</organism>
<dbReference type="UniPathway" id="UPA00042">
    <property type="reaction ID" value="UER00497"/>
</dbReference>
<evidence type="ECO:0000256" key="3">
    <source>
        <dbReference type="ARBA" id="ARBA00022898"/>
    </source>
</evidence>
<comment type="similarity">
    <text evidence="5">Belongs to the alanine racemase family.</text>
</comment>
<dbReference type="AlphaFoldDB" id="A0A3G1KT19"/>
<keyword evidence="4 5" id="KW-0413">Isomerase</keyword>
<feature type="active site" description="Proton acceptor; specific for D-alanine" evidence="5">
    <location>
        <position position="40"/>
    </location>
</feature>
<evidence type="ECO:0000259" key="8">
    <source>
        <dbReference type="SMART" id="SM01005"/>
    </source>
</evidence>
<dbReference type="SMART" id="SM01005">
    <property type="entry name" value="Ala_racemase_C"/>
    <property type="match status" value="1"/>
</dbReference>
<dbReference type="HAMAP" id="MF_01201">
    <property type="entry name" value="Ala_racemase"/>
    <property type="match status" value="1"/>
</dbReference>
<dbReference type="GO" id="GO:0030170">
    <property type="term" value="F:pyridoxal phosphate binding"/>
    <property type="evidence" value="ECO:0007669"/>
    <property type="project" value="UniProtKB-UniRule"/>
</dbReference>
<keyword evidence="10" id="KW-1185">Reference proteome</keyword>
<dbReference type="Pfam" id="PF00842">
    <property type="entry name" value="Ala_racemase_C"/>
    <property type="match status" value="1"/>
</dbReference>
<protein>
    <recommendedName>
        <fullName evidence="5">Alanine racemase</fullName>
        <ecNumber evidence="5">5.1.1.1</ecNumber>
    </recommendedName>
</protein>
<dbReference type="GO" id="GO:0009252">
    <property type="term" value="P:peptidoglycan biosynthetic process"/>
    <property type="evidence" value="ECO:0007669"/>
    <property type="project" value="TreeGrafter"/>
</dbReference>
<dbReference type="Gene3D" id="2.40.37.10">
    <property type="entry name" value="Lyase, Ornithine Decarboxylase, Chain A, domain 1"/>
    <property type="match status" value="1"/>
</dbReference>
<feature type="modified residue" description="N6-(pyridoxal phosphate)lysine" evidence="5 6">
    <location>
        <position position="40"/>
    </location>
</feature>
<name>A0A3G1KT19_FORW1</name>
<evidence type="ECO:0000313" key="9">
    <source>
        <dbReference type="EMBL" id="ATW25576.1"/>
    </source>
</evidence>
<comment type="catalytic activity">
    <reaction evidence="1 5">
        <text>L-alanine = D-alanine</text>
        <dbReference type="Rhea" id="RHEA:20249"/>
        <dbReference type="ChEBI" id="CHEBI:57416"/>
        <dbReference type="ChEBI" id="CHEBI:57972"/>
        <dbReference type="EC" id="5.1.1.1"/>
    </reaction>
</comment>
<comment type="cofactor">
    <cofactor evidence="2 5 6">
        <name>pyridoxal 5'-phosphate</name>
        <dbReference type="ChEBI" id="CHEBI:597326"/>
    </cofactor>
</comment>
<dbReference type="EC" id="5.1.1.1" evidence="5"/>
<dbReference type="PANTHER" id="PTHR30511">
    <property type="entry name" value="ALANINE RACEMASE"/>
    <property type="match status" value="1"/>
</dbReference>
<dbReference type="NCBIfam" id="TIGR00492">
    <property type="entry name" value="alr"/>
    <property type="match status" value="1"/>
</dbReference>
<dbReference type="PRINTS" id="PR00992">
    <property type="entry name" value="ALARACEMASE"/>
</dbReference>
<keyword evidence="3 5" id="KW-0663">Pyridoxal phosphate</keyword>
<gene>
    <name evidence="9" type="ORF">DCMF_13140</name>
</gene>
<evidence type="ECO:0000256" key="5">
    <source>
        <dbReference type="HAMAP-Rule" id="MF_01201"/>
    </source>
</evidence>
<accession>A0A3G1KT19</accession>
<sequence>MKKGVFRPVWAEINLEAVAHNIKEIRRIVPPQTKIMAVVKADGYGHGAEKIARTVLDCGAEMLAVATFGEAKQLREAGISGPILVLGYTPADQAGDIIDYRITQTVFTREMAEALSRKAQEKNRLSVIHLKIDTGMGRIGFLPNQDTVQTIKSIVRLDGLFVEGIFTHFAVADETDKSFSQYQFHQFTEFLGELQKENIEIPVKHAANSAAIIDLPETHLDMVRAGIIIYGLYPSDQVDKSRIHLRPALELKAEVSFVKKVSPGTSISYGRKFIAPKETVIASLPLGYADGYSRMLSNKGELLLGGKRVPIVGTICMDQFMVDASQVPGVKIGDEAVLIGAQGAENIPVEEIAERLNTINYEIVCMLSERVPRVYINESSYQHFPGKN</sequence>
<dbReference type="SUPFAM" id="SSF50621">
    <property type="entry name" value="Alanine racemase C-terminal domain-like"/>
    <property type="match status" value="1"/>
</dbReference>
<dbReference type="EMBL" id="CP017634">
    <property type="protein sequence ID" value="ATW25576.1"/>
    <property type="molecule type" value="Genomic_DNA"/>
</dbReference>
<dbReference type="InterPro" id="IPR029066">
    <property type="entry name" value="PLP-binding_barrel"/>
</dbReference>
<dbReference type="GO" id="GO:0030632">
    <property type="term" value="P:D-alanine biosynthetic process"/>
    <property type="evidence" value="ECO:0007669"/>
    <property type="project" value="UniProtKB-UniRule"/>
</dbReference>
<dbReference type="GO" id="GO:0005829">
    <property type="term" value="C:cytosol"/>
    <property type="evidence" value="ECO:0007669"/>
    <property type="project" value="TreeGrafter"/>
</dbReference>
<evidence type="ECO:0000256" key="1">
    <source>
        <dbReference type="ARBA" id="ARBA00000316"/>
    </source>
</evidence>
<feature type="domain" description="Alanine racemase C-terminal" evidence="8">
    <location>
        <begin position="248"/>
        <end position="376"/>
    </location>
</feature>
<evidence type="ECO:0000256" key="6">
    <source>
        <dbReference type="PIRSR" id="PIRSR600821-50"/>
    </source>
</evidence>
<comment type="function">
    <text evidence="5">Catalyzes the interconversion of L-alanine and D-alanine. May also act on other amino acids.</text>
</comment>
<dbReference type="RefSeq" id="WP_148134830.1">
    <property type="nucleotide sequence ID" value="NZ_CP017634.1"/>
</dbReference>
<dbReference type="FunFam" id="3.20.20.10:FF:000002">
    <property type="entry name" value="Alanine racemase"/>
    <property type="match status" value="1"/>
</dbReference>
<reference evidence="9 10" key="1">
    <citation type="submission" date="2016-10" db="EMBL/GenBank/DDBJ databases">
        <title>Complete Genome Sequence of Peptococcaceae strain DCMF.</title>
        <authorList>
            <person name="Edwards R.J."/>
            <person name="Holland S.I."/>
            <person name="Deshpande N.P."/>
            <person name="Wong Y.K."/>
            <person name="Ertan H."/>
            <person name="Manefield M."/>
            <person name="Russell T.L."/>
            <person name="Lee M.J."/>
        </authorList>
    </citation>
    <scope>NUCLEOTIDE SEQUENCE [LARGE SCALE GENOMIC DNA]</scope>
    <source>
        <strain evidence="9 10">DCMF</strain>
    </source>
</reference>
<dbReference type="PROSITE" id="PS00395">
    <property type="entry name" value="ALANINE_RACEMASE"/>
    <property type="match status" value="1"/>
</dbReference>
<dbReference type="KEGG" id="fwa:DCMF_13140"/>
<evidence type="ECO:0000256" key="2">
    <source>
        <dbReference type="ARBA" id="ARBA00001933"/>
    </source>
</evidence>
<feature type="active site" description="Proton acceptor; specific for L-alanine" evidence="5">
    <location>
        <position position="269"/>
    </location>
</feature>
<dbReference type="OrthoDB" id="9813814at2"/>
<evidence type="ECO:0000313" key="10">
    <source>
        <dbReference type="Proteomes" id="UP000323521"/>
    </source>
</evidence>